<sequence length="259" mass="29020">MAATSSGASSWEEVLRQLEFRETLTPCSHPEYFECVHDIWISFTYYNTIYRRPAVARPFTYSIPYIDVPPSLSPVTTLPNPFYPVSDGGKYGLHCCPSSDTTYRRPAIARPFTYSNTIYRLPAIAIPRDHTFDPVATAESLDRSAVQVLTPCIDVPPSPHRLPAITIPHDHAFQPLLLFWRLPVVARSMDSSAGWRAQVLTPYINVPPSPRPFVSKSRMKVPYRLPAVAVAISQTGGPSCDTTYLRPAMSFILPTRHEV</sequence>
<dbReference type="AlphaFoldDB" id="A0A0C3BNA2"/>
<proteinExistence type="predicted"/>
<evidence type="ECO:0000313" key="1">
    <source>
        <dbReference type="EMBL" id="KIM38100.1"/>
    </source>
</evidence>
<organism evidence="1 2">
    <name type="scientific">Hebeloma cylindrosporum</name>
    <dbReference type="NCBI Taxonomy" id="76867"/>
    <lineage>
        <taxon>Eukaryota</taxon>
        <taxon>Fungi</taxon>
        <taxon>Dikarya</taxon>
        <taxon>Basidiomycota</taxon>
        <taxon>Agaricomycotina</taxon>
        <taxon>Agaricomycetes</taxon>
        <taxon>Agaricomycetidae</taxon>
        <taxon>Agaricales</taxon>
        <taxon>Agaricineae</taxon>
        <taxon>Hymenogastraceae</taxon>
        <taxon>Hebeloma</taxon>
    </lineage>
</organism>
<gene>
    <name evidence="1" type="ORF">M413DRAFT_250864</name>
</gene>
<evidence type="ECO:0000313" key="2">
    <source>
        <dbReference type="Proteomes" id="UP000053424"/>
    </source>
</evidence>
<protein>
    <submittedName>
        <fullName evidence="1">Uncharacterized protein</fullName>
    </submittedName>
</protein>
<dbReference type="Proteomes" id="UP000053424">
    <property type="component" value="Unassembled WGS sequence"/>
</dbReference>
<reference evidence="1 2" key="1">
    <citation type="submission" date="2014-04" db="EMBL/GenBank/DDBJ databases">
        <authorList>
            <consortium name="DOE Joint Genome Institute"/>
            <person name="Kuo A."/>
            <person name="Gay G."/>
            <person name="Dore J."/>
            <person name="Kohler A."/>
            <person name="Nagy L.G."/>
            <person name="Floudas D."/>
            <person name="Copeland A."/>
            <person name="Barry K.W."/>
            <person name="Cichocki N."/>
            <person name="Veneault-Fourrey C."/>
            <person name="LaButti K."/>
            <person name="Lindquist E.A."/>
            <person name="Lipzen A."/>
            <person name="Lundell T."/>
            <person name="Morin E."/>
            <person name="Murat C."/>
            <person name="Sun H."/>
            <person name="Tunlid A."/>
            <person name="Henrissat B."/>
            <person name="Grigoriev I.V."/>
            <person name="Hibbett D.S."/>
            <person name="Martin F."/>
            <person name="Nordberg H.P."/>
            <person name="Cantor M.N."/>
            <person name="Hua S.X."/>
        </authorList>
    </citation>
    <scope>NUCLEOTIDE SEQUENCE [LARGE SCALE GENOMIC DNA]</scope>
    <source>
        <strain evidence="2">h7</strain>
    </source>
</reference>
<reference evidence="2" key="2">
    <citation type="submission" date="2015-01" db="EMBL/GenBank/DDBJ databases">
        <title>Evolutionary Origins and Diversification of the Mycorrhizal Mutualists.</title>
        <authorList>
            <consortium name="DOE Joint Genome Institute"/>
            <consortium name="Mycorrhizal Genomics Consortium"/>
            <person name="Kohler A."/>
            <person name="Kuo A."/>
            <person name="Nagy L.G."/>
            <person name="Floudas D."/>
            <person name="Copeland A."/>
            <person name="Barry K.W."/>
            <person name="Cichocki N."/>
            <person name="Veneault-Fourrey C."/>
            <person name="LaButti K."/>
            <person name="Lindquist E.A."/>
            <person name="Lipzen A."/>
            <person name="Lundell T."/>
            <person name="Morin E."/>
            <person name="Murat C."/>
            <person name="Riley R."/>
            <person name="Ohm R."/>
            <person name="Sun H."/>
            <person name="Tunlid A."/>
            <person name="Henrissat B."/>
            <person name="Grigoriev I.V."/>
            <person name="Hibbett D.S."/>
            <person name="Martin F."/>
        </authorList>
    </citation>
    <scope>NUCLEOTIDE SEQUENCE [LARGE SCALE GENOMIC DNA]</scope>
    <source>
        <strain evidence="2">h7</strain>
    </source>
</reference>
<keyword evidence="2" id="KW-1185">Reference proteome</keyword>
<dbReference type="HOGENOM" id="CLU_1073854_0_0_1"/>
<dbReference type="EMBL" id="KN831793">
    <property type="protein sequence ID" value="KIM38100.1"/>
    <property type="molecule type" value="Genomic_DNA"/>
</dbReference>
<name>A0A0C3BNA2_HEBCY</name>
<accession>A0A0C3BNA2</accession>